<dbReference type="Proteomes" id="UP000676325">
    <property type="component" value="Unassembled WGS sequence"/>
</dbReference>
<reference evidence="1" key="1">
    <citation type="submission" date="2021-04" db="EMBL/GenBank/DDBJ databases">
        <title>Genome based classification of Actinospica acidithermotolerans sp. nov., an actinobacterium isolated from an Indonesian hot spring.</title>
        <authorList>
            <person name="Kusuma A.B."/>
            <person name="Putra K.E."/>
            <person name="Nafisah S."/>
            <person name="Loh J."/>
            <person name="Nouioui I."/>
            <person name="Goodfellow M."/>
        </authorList>
    </citation>
    <scope>NUCLEOTIDE SEQUENCE</scope>
    <source>
        <strain evidence="1">MGRD01-02</strain>
    </source>
</reference>
<name>A0A941EHI3_9ACTN</name>
<proteinExistence type="predicted"/>
<accession>A0A941EHI3</accession>
<sequence>MTAAVGPTRLITPGTVTALHTAPRNDGLIDLRALSTKPFGTDRIRILITAVGAAWCSEFDGVEIDDDARCAPGSLILTYGVGSAPAASSAPAAVLQLGEPDGSLHVAGIWLHLADGWIEFLRPTVSLTARLIARAAPAVAGTEPRHGELP</sequence>
<comment type="caution">
    <text evidence="1">The sequence shown here is derived from an EMBL/GenBank/DDBJ whole genome shotgun (WGS) entry which is preliminary data.</text>
</comment>
<evidence type="ECO:0000313" key="2">
    <source>
        <dbReference type="Proteomes" id="UP000676325"/>
    </source>
</evidence>
<dbReference type="EMBL" id="JAGSOH010000144">
    <property type="protein sequence ID" value="MBR7830617.1"/>
    <property type="molecule type" value="Genomic_DNA"/>
</dbReference>
<dbReference type="AlphaFoldDB" id="A0A941EHI3"/>
<evidence type="ECO:0000313" key="1">
    <source>
        <dbReference type="EMBL" id="MBR7830617.1"/>
    </source>
</evidence>
<protein>
    <submittedName>
        <fullName evidence="1">Uncharacterized protein</fullName>
    </submittedName>
</protein>
<organism evidence="1 2">
    <name type="scientific">Actinospica acidithermotolerans</name>
    <dbReference type="NCBI Taxonomy" id="2828514"/>
    <lineage>
        <taxon>Bacteria</taxon>
        <taxon>Bacillati</taxon>
        <taxon>Actinomycetota</taxon>
        <taxon>Actinomycetes</taxon>
        <taxon>Catenulisporales</taxon>
        <taxon>Actinospicaceae</taxon>
        <taxon>Actinospica</taxon>
    </lineage>
</organism>
<gene>
    <name evidence="1" type="ORF">KDK95_30225</name>
</gene>
<keyword evidence="2" id="KW-1185">Reference proteome</keyword>
<dbReference type="RefSeq" id="WP_212521741.1">
    <property type="nucleotide sequence ID" value="NZ_JAGSOH010000144.1"/>
</dbReference>